<evidence type="ECO:0000256" key="4">
    <source>
        <dbReference type="ARBA" id="ARBA00022989"/>
    </source>
</evidence>
<feature type="transmembrane region" description="Helical" evidence="6">
    <location>
        <begin position="164"/>
        <end position="185"/>
    </location>
</feature>
<dbReference type="Gene3D" id="1.20.1250.20">
    <property type="entry name" value="MFS general substrate transporter like domains"/>
    <property type="match status" value="1"/>
</dbReference>
<feature type="transmembrane region" description="Helical" evidence="6">
    <location>
        <begin position="392"/>
        <end position="416"/>
    </location>
</feature>
<keyword evidence="3 6" id="KW-0812">Transmembrane</keyword>
<keyword evidence="5 6" id="KW-0472">Membrane</keyword>
<feature type="transmembrane region" description="Helical" evidence="6">
    <location>
        <begin position="299"/>
        <end position="319"/>
    </location>
</feature>
<evidence type="ECO:0000313" key="8">
    <source>
        <dbReference type="EMBL" id="MCG5078958.1"/>
    </source>
</evidence>
<name>A0A9X1UP85_9BURK</name>
<feature type="transmembrane region" description="Helical" evidence="6">
    <location>
        <begin position="102"/>
        <end position="126"/>
    </location>
</feature>
<evidence type="ECO:0000256" key="5">
    <source>
        <dbReference type="ARBA" id="ARBA00023136"/>
    </source>
</evidence>
<accession>A0A9X1UP85</accession>
<evidence type="ECO:0000313" key="9">
    <source>
        <dbReference type="Proteomes" id="UP001139308"/>
    </source>
</evidence>
<comment type="caution">
    <text evidence="8">The sequence shown here is derived from an EMBL/GenBank/DDBJ whole genome shotgun (WGS) entry which is preliminary data.</text>
</comment>
<evidence type="ECO:0000256" key="6">
    <source>
        <dbReference type="SAM" id="Phobius"/>
    </source>
</evidence>
<dbReference type="Gene3D" id="1.20.1720.10">
    <property type="entry name" value="Multidrug resistance protein D"/>
    <property type="match status" value="1"/>
</dbReference>
<dbReference type="InterPro" id="IPR036259">
    <property type="entry name" value="MFS_trans_sf"/>
</dbReference>
<dbReference type="Pfam" id="PF07690">
    <property type="entry name" value="MFS_1"/>
    <property type="match status" value="1"/>
</dbReference>
<evidence type="ECO:0000256" key="2">
    <source>
        <dbReference type="ARBA" id="ARBA00022448"/>
    </source>
</evidence>
<dbReference type="SUPFAM" id="SSF103473">
    <property type="entry name" value="MFS general substrate transporter"/>
    <property type="match status" value="1"/>
</dbReference>
<dbReference type="CDD" id="cd17321">
    <property type="entry name" value="MFS_MMR_MDR_like"/>
    <property type="match status" value="1"/>
</dbReference>
<dbReference type="GO" id="GO:0022857">
    <property type="term" value="F:transmembrane transporter activity"/>
    <property type="evidence" value="ECO:0007669"/>
    <property type="project" value="InterPro"/>
</dbReference>
<dbReference type="PRINTS" id="PR01036">
    <property type="entry name" value="TCRTETB"/>
</dbReference>
<dbReference type="AlphaFoldDB" id="A0A9X1UP85"/>
<feature type="transmembrane region" description="Helical" evidence="6">
    <location>
        <begin position="77"/>
        <end position="96"/>
    </location>
</feature>
<organism evidence="8 9">
    <name type="scientific">Paraburkholderia tagetis</name>
    <dbReference type="NCBI Taxonomy" id="2913261"/>
    <lineage>
        <taxon>Bacteria</taxon>
        <taxon>Pseudomonadati</taxon>
        <taxon>Pseudomonadota</taxon>
        <taxon>Betaproteobacteria</taxon>
        <taxon>Burkholderiales</taxon>
        <taxon>Burkholderiaceae</taxon>
        <taxon>Paraburkholderia</taxon>
    </lineage>
</organism>
<reference evidence="8" key="1">
    <citation type="submission" date="2022-01" db="EMBL/GenBank/DDBJ databases">
        <title>Genome sequence and assembly of Parabukholderia sp. RG36.</title>
        <authorList>
            <person name="Chhetri G."/>
        </authorList>
    </citation>
    <scope>NUCLEOTIDE SEQUENCE</scope>
    <source>
        <strain evidence="8">RG36</strain>
    </source>
</reference>
<feature type="transmembrane region" description="Helical" evidence="6">
    <location>
        <begin position="352"/>
        <end position="371"/>
    </location>
</feature>
<dbReference type="EMBL" id="JAKLJA010000083">
    <property type="protein sequence ID" value="MCG5078958.1"/>
    <property type="molecule type" value="Genomic_DNA"/>
</dbReference>
<dbReference type="InterPro" id="IPR011701">
    <property type="entry name" value="MFS"/>
</dbReference>
<gene>
    <name evidence="8" type="ORF">L5014_37565</name>
</gene>
<dbReference type="PROSITE" id="PS50850">
    <property type="entry name" value="MFS"/>
    <property type="match status" value="1"/>
</dbReference>
<keyword evidence="2" id="KW-0813">Transport</keyword>
<keyword evidence="9" id="KW-1185">Reference proteome</keyword>
<feature type="transmembrane region" description="Helical" evidence="6">
    <location>
        <begin position="261"/>
        <end position="287"/>
    </location>
</feature>
<evidence type="ECO:0000256" key="1">
    <source>
        <dbReference type="ARBA" id="ARBA00004141"/>
    </source>
</evidence>
<comment type="subcellular location">
    <subcellularLocation>
        <location evidence="1">Membrane</location>
        <topology evidence="1">Multi-pass membrane protein</topology>
    </subcellularLocation>
</comment>
<feature type="transmembrane region" description="Helical" evidence="6">
    <location>
        <begin position="422"/>
        <end position="443"/>
    </location>
</feature>
<dbReference type="InterPro" id="IPR020846">
    <property type="entry name" value="MFS_dom"/>
</dbReference>
<evidence type="ECO:0000259" key="7">
    <source>
        <dbReference type="PROSITE" id="PS50850"/>
    </source>
</evidence>
<keyword evidence="4 6" id="KW-1133">Transmembrane helix</keyword>
<evidence type="ECO:0000256" key="3">
    <source>
        <dbReference type="ARBA" id="ARBA00022692"/>
    </source>
</evidence>
<dbReference type="PANTHER" id="PTHR42718">
    <property type="entry name" value="MAJOR FACILITATOR SUPERFAMILY MULTIDRUG TRANSPORTER MFSC"/>
    <property type="match status" value="1"/>
</dbReference>
<sequence length="448" mass="46300">MQPPARVRVLAMLAISIAVFMAVLDTAVTNTALPTITRDLHILGADAVWIVTTYQLVMVAAMLPLGAIGEIHGHHRVFVAGLVLFTLSSLGCGLAWSLSSLVAARAIQGLGAAAIMSANTALVRFIYPEQKLGRGLGLNALVIAAGFAAGPTVASLILSVSTWHWLFLVNVPACGVAALLAWQFLPATTTAQRRFDWGAALLCAAMFAFIVHGIGEGTHRAPLQVLLAELALAVTCGYALTRRQSGEAAPLLAVDLFRRPVFSLSAVAAICAFTAQGIAFVSLPFLLQTSMGRSQIETGFLITPWPVLGAIMAPISGSLSDKVPAGFLGGLGLALLSVGFAVLALLPNDASTVLIAGSMTLCGFGFGLFLSPNQRTIMSSAPPERGGAASGILGVARLLGQATGASLVALTLGISHQHGPVIALWSGCLFALLGGVLSVLRLFTPRRA</sequence>
<feature type="transmembrane region" description="Helical" evidence="6">
    <location>
        <begin position="221"/>
        <end position="240"/>
    </location>
</feature>
<feature type="domain" description="Major facilitator superfamily (MFS) profile" evidence="7">
    <location>
        <begin position="11"/>
        <end position="446"/>
    </location>
</feature>
<feature type="transmembrane region" description="Helical" evidence="6">
    <location>
        <begin position="197"/>
        <end position="215"/>
    </location>
</feature>
<protein>
    <submittedName>
        <fullName evidence="8">MFS transporter</fullName>
    </submittedName>
</protein>
<feature type="transmembrane region" description="Helical" evidence="6">
    <location>
        <begin position="326"/>
        <end position="346"/>
    </location>
</feature>
<feature type="transmembrane region" description="Helical" evidence="6">
    <location>
        <begin position="138"/>
        <end position="158"/>
    </location>
</feature>
<proteinExistence type="predicted"/>
<dbReference type="Proteomes" id="UP001139308">
    <property type="component" value="Unassembled WGS sequence"/>
</dbReference>
<dbReference type="PANTHER" id="PTHR42718:SF9">
    <property type="entry name" value="MAJOR FACILITATOR SUPERFAMILY MULTIDRUG TRANSPORTER MFSC"/>
    <property type="match status" value="1"/>
</dbReference>
<feature type="transmembrane region" description="Helical" evidence="6">
    <location>
        <begin position="47"/>
        <end position="65"/>
    </location>
</feature>
<dbReference type="GO" id="GO:0016020">
    <property type="term" value="C:membrane"/>
    <property type="evidence" value="ECO:0007669"/>
    <property type="project" value="UniProtKB-SubCell"/>
</dbReference>
<feature type="transmembrane region" description="Helical" evidence="6">
    <location>
        <begin position="7"/>
        <end position="27"/>
    </location>
</feature>